<keyword evidence="6" id="KW-0969">Cilium</keyword>
<dbReference type="CTD" id="83861"/>
<keyword evidence="7" id="KW-0206">Cytoskeleton</keyword>
<dbReference type="InterPro" id="IPR009290">
    <property type="entry name" value="Radial_spoke_3"/>
</dbReference>
<keyword evidence="5" id="KW-0282">Flagellum</keyword>
<reference evidence="11" key="1">
    <citation type="submission" date="2022-01" db="UniProtKB">
        <authorList>
            <consortium name="EnsemblMetazoa"/>
        </authorList>
    </citation>
    <scope>IDENTIFICATION</scope>
</reference>
<evidence type="ECO:0000256" key="7">
    <source>
        <dbReference type="ARBA" id="ARBA00023212"/>
    </source>
</evidence>
<dbReference type="KEGG" id="clec:106669178"/>
<feature type="compositionally biased region" description="Low complexity" evidence="10">
    <location>
        <begin position="142"/>
        <end position="152"/>
    </location>
</feature>
<evidence type="ECO:0000256" key="6">
    <source>
        <dbReference type="ARBA" id="ARBA00023069"/>
    </source>
</evidence>
<evidence type="ECO:0000256" key="10">
    <source>
        <dbReference type="SAM" id="MobiDB-lite"/>
    </source>
</evidence>
<evidence type="ECO:0000256" key="1">
    <source>
        <dbReference type="ARBA" id="ARBA00004611"/>
    </source>
</evidence>
<comment type="similarity">
    <text evidence="2">Belongs to the flagellar radial spoke RSP3 family.</text>
</comment>
<dbReference type="EnsemblMetazoa" id="XM_014398485.2">
    <property type="protein sequence ID" value="XP_014253971.1"/>
    <property type="gene ID" value="LOC106669178"/>
</dbReference>
<evidence type="ECO:0000313" key="12">
    <source>
        <dbReference type="Proteomes" id="UP000494040"/>
    </source>
</evidence>
<evidence type="ECO:0000256" key="3">
    <source>
        <dbReference type="ARBA" id="ARBA00022490"/>
    </source>
</evidence>
<feature type="compositionally biased region" description="Acidic residues" evidence="10">
    <location>
        <begin position="539"/>
        <end position="559"/>
    </location>
</feature>
<evidence type="ECO:0000256" key="9">
    <source>
        <dbReference type="SAM" id="Coils"/>
    </source>
</evidence>
<comment type="subcellular location">
    <subcellularLocation>
        <location evidence="1">Cytoplasm</location>
        <location evidence="1">Cytoskeleton</location>
        <location evidence="1">Flagellum axoneme</location>
    </subcellularLocation>
</comment>
<feature type="region of interest" description="Disordered" evidence="10">
    <location>
        <begin position="519"/>
        <end position="570"/>
    </location>
</feature>
<keyword evidence="9" id="KW-0175">Coiled coil</keyword>
<evidence type="ECO:0000313" key="11">
    <source>
        <dbReference type="EnsemblMetazoa" id="XP_014253971.1"/>
    </source>
</evidence>
<dbReference type="GO" id="GO:0005929">
    <property type="term" value="C:cilium"/>
    <property type="evidence" value="ECO:0007669"/>
    <property type="project" value="TreeGrafter"/>
</dbReference>
<evidence type="ECO:0000256" key="8">
    <source>
        <dbReference type="ARBA" id="ARBA00023273"/>
    </source>
</evidence>
<feature type="region of interest" description="Disordered" evidence="10">
    <location>
        <begin position="1"/>
        <end position="43"/>
    </location>
</feature>
<dbReference type="AlphaFoldDB" id="A0A8I6S164"/>
<evidence type="ECO:0008006" key="13">
    <source>
        <dbReference type="Google" id="ProtNLM"/>
    </source>
</evidence>
<dbReference type="PANTHER" id="PTHR21648:SF0">
    <property type="entry name" value="RADIAL SPOKE HEAD PROTEIN 3 HOMOLOG"/>
    <property type="match status" value="1"/>
</dbReference>
<evidence type="ECO:0000256" key="4">
    <source>
        <dbReference type="ARBA" id="ARBA00022553"/>
    </source>
</evidence>
<keyword evidence="4" id="KW-0597">Phosphoprotein</keyword>
<keyword evidence="12" id="KW-1185">Reference proteome</keyword>
<sequence>MPGEIDILKIDRPGKEPGPDVAFSVLNGGSPGEPIRGNGYDLRNSYPSDGFKKTGNGYGSIEARKFHNGRKGAGLNGSNMTDDFASTLDKKLKDLEEDSIKKKKCKNRQQPDSRPLFITTVKTGIFLDPPPELAALLGYPRSGESSGSNNSDKSSDGLMYSFSSQPRVLNNRAKPKANNDRQINQPNNERLQIKNNIRPKREIINSNLTKKPDKPSPDVIPYGNVMYDRRVVRGPAFMHHPLPTVGLETPAARQAEARRRAMARRKAQNTRAKNLKLRLGTPPPIEGRKHEDIQTEEYLEELFEHPATDTVYTQTDYFVDRPPTPKFIPAKSGMDVGTQIYPGELFHFDTEVRPVLEVLVGKTVEQALVEVMEEDELAAIREQQRRFKEIRDAEKAEESRLEEEELRKRREIEMRVLEQEEAIRNQRATEDRVAAAVLTTGYISDLLPSVIKDLSKGGFLYDEVKEEVDEKFMPWLMKEVKTEMQKMVENRDLLSEILKEIIETRAEVYQALGEREERMRGMPELEAEEEEIGPLPLEEMAEEGEEEGLGEETLDEENQPADADVKPTMA</sequence>
<dbReference type="PANTHER" id="PTHR21648">
    <property type="entry name" value="FLAGELLAR RADIAL SPOKE PROTEIN 3"/>
    <property type="match status" value="1"/>
</dbReference>
<dbReference type="RefSeq" id="XP_014253971.1">
    <property type="nucleotide sequence ID" value="XM_014398485.2"/>
</dbReference>
<evidence type="ECO:0000256" key="2">
    <source>
        <dbReference type="ARBA" id="ARBA00006737"/>
    </source>
</evidence>
<protein>
    <recommendedName>
        <fullName evidence="13">Radial spoke head protein 3 homolog</fullName>
    </recommendedName>
</protein>
<keyword evidence="8" id="KW-0966">Cell projection</keyword>
<evidence type="ECO:0000256" key="5">
    <source>
        <dbReference type="ARBA" id="ARBA00022846"/>
    </source>
</evidence>
<name>A0A8I6S164_CIMLE</name>
<organism evidence="11 12">
    <name type="scientific">Cimex lectularius</name>
    <name type="common">Bed bug</name>
    <name type="synonym">Acanthia lectularia</name>
    <dbReference type="NCBI Taxonomy" id="79782"/>
    <lineage>
        <taxon>Eukaryota</taxon>
        <taxon>Metazoa</taxon>
        <taxon>Ecdysozoa</taxon>
        <taxon>Arthropoda</taxon>
        <taxon>Hexapoda</taxon>
        <taxon>Insecta</taxon>
        <taxon>Pterygota</taxon>
        <taxon>Neoptera</taxon>
        <taxon>Paraneoptera</taxon>
        <taxon>Hemiptera</taxon>
        <taxon>Heteroptera</taxon>
        <taxon>Panheteroptera</taxon>
        <taxon>Cimicomorpha</taxon>
        <taxon>Cimicidae</taxon>
        <taxon>Cimex</taxon>
    </lineage>
</organism>
<dbReference type="Pfam" id="PF06098">
    <property type="entry name" value="Radial_spoke_3"/>
    <property type="match status" value="1"/>
</dbReference>
<dbReference type="OrthoDB" id="313308at2759"/>
<proteinExistence type="inferred from homology"/>
<dbReference type="GeneID" id="106669178"/>
<feature type="compositionally biased region" description="Basic and acidic residues" evidence="10">
    <location>
        <begin position="1"/>
        <end position="18"/>
    </location>
</feature>
<feature type="coiled-coil region" evidence="9">
    <location>
        <begin position="387"/>
        <end position="420"/>
    </location>
</feature>
<keyword evidence="3" id="KW-0963">Cytoplasm</keyword>
<accession>A0A8I6S164</accession>
<feature type="compositionally biased region" description="Polar residues" evidence="10">
    <location>
        <begin position="180"/>
        <end position="195"/>
    </location>
</feature>
<feature type="region of interest" description="Disordered" evidence="10">
    <location>
        <begin position="137"/>
        <end position="195"/>
    </location>
</feature>
<dbReference type="Proteomes" id="UP000494040">
    <property type="component" value="Unassembled WGS sequence"/>
</dbReference>